<keyword evidence="9" id="KW-0808">Transferase</keyword>
<keyword evidence="12" id="KW-1185">Reference proteome</keyword>
<evidence type="ECO:0000313" key="11">
    <source>
        <dbReference type="EMBL" id="MCR2804095.1"/>
    </source>
</evidence>
<dbReference type="SUPFAM" id="SSF63882">
    <property type="entry name" value="MoeA N-terminal region -like"/>
    <property type="match status" value="1"/>
</dbReference>
<evidence type="ECO:0000256" key="5">
    <source>
        <dbReference type="ARBA" id="ARBA00021108"/>
    </source>
</evidence>
<dbReference type="Gene3D" id="2.40.340.10">
    <property type="entry name" value="MoeA, C-terminal, domain IV"/>
    <property type="match status" value="1"/>
</dbReference>
<dbReference type="Gene3D" id="3.90.105.10">
    <property type="entry name" value="Molybdopterin biosynthesis moea protein, domain 2"/>
    <property type="match status" value="1"/>
</dbReference>
<dbReference type="Pfam" id="PF03454">
    <property type="entry name" value="MoeA_C"/>
    <property type="match status" value="1"/>
</dbReference>
<dbReference type="AlphaFoldDB" id="A0A9X2S8D2"/>
<dbReference type="RefSeq" id="WP_257444909.1">
    <property type="nucleotide sequence ID" value="NZ_JANIPJ010000005.1"/>
</dbReference>
<keyword evidence="7 9" id="KW-0501">Molybdenum cofactor biosynthesis</keyword>
<protein>
    <recommendedName>
        <fullName evidence="5 9">Molybdopterin molybdenumtransferase</fullName>
        <ecNumber evidence="4 9">2.10.1.1</ecNumber>
    </recommendedName>
</protein>
<dbReference type="InterPro" id="IPR038987">
    <property type="entry name" value="MoeA-like"/>
</dbReference>
<evidence type="ECO:0000256" key="8">
    <source>
        <dbReference type="ARBA" id="ARBA00047317"/>
    </source>
</evidence>
<comment type="similarity">
    <text evidence="3 9">Belongs to the MoeA family.</text>
</comment>
<dbReference type="PANTHER" id="PTHR10192:SF5">
    <property type="entry name" value="GEPHYRIN"/>
    <property type="match status" value="1"/>
</dbReference>
<dbReference type="InterPro" id="IPR036688">
    <property type="entry name" value="MoeA_C_domain_IV_sf"/>
</dbReference>
<evidence type="ECO:0000256" key="4">
    <source>
        <dbReference type="ARBA" id="ARBA00013269"/>
    </source>
</evidence>
<comment type="caution">
    <text evidence="11">The sequence shown here is derived from an EMBL/GenBank/DDBJ whole genome shotgun (WGS) entry which is preliminary data.</text>
</comment>
<evidence type="ECO:0000256" key="3">
    <source>
        <dbReference type="ARBA" id="ARBA00010763"/>
    </source>
</evidence>
<reference evidence="11" key="1">
    <citation type="submission" date="2022-08" db="EMBL/GenBank/DDBJ databases">
        <title>The genomic sequence of strain Paenibacillus sp. SCIV0701.</title>
        <authorList>
            <person name="Zhao H."/>
        </authorList>
    </citation>
    <scope>NUCLEOTIDE SEQUENCE</scope>
    <source>
        <strain evidence="11">SCIV0701</strain>
    </source>
</reference>
<dbReference type="Pfam" id="PF00994">
    <property type="entry name" value="MoCF_biosynth"/>
    <property type="match status" value="1"/>
</dbReference>
<proteinExistence type="inferred from homology"/>
<keyword evidence="9" id="KW-0479">Metal-binding</keyword>
<comment type="cofactor">
    <cofactor evidence="9">
        <name>Mg(2+)</name>
        <dbReference type="ChEBI" id="CHEBI:18420"/>
    </cofactor>
</comment>
<dbReference type="Proteomes" id="UP001141950">
    <property type="component" value="Unassembled WGS sequence"/>
</dbReference>
<keyword evidence="9" id="KW-0460">Magnesium</keyword>
<sequence>MTAVLAVDSLHASVAKAVSLLVKEMREPASEEVPLEEAAGRVLGADLGSPIALPPFRRAAMDGYAVRHASVAGASPERPVRLEIAGEIRSGDGTDHAPYLNAAGVAIRIFTGAPVPEGYDAVIMQEMVSLTKSAGGKPCIRVDRAAAKGQHIAERGEDIPEGLSVLYRGTAIRAKEVAILASLGIRSVPVYRKPVIAVIPIGDELEHPGGSLSPGKIYDANGYMVSARLRELGAEPLQWAPVPDGLLAIQGEMRRALAEADAVITIGGVSVGDYDYVRRAVDAMEGRPLFTKVLMRPGTPTSAYTAEGKVMMCLSGNPSACFAGLELLVRQAVLKAAGRTEYGTEWLDGRLVDAIKKPCPYPRFARAFAYRENKEWLIEPLHHDKSGNVAAFARANALVCIPAGGGGAAPGQEVRFLTIGKS</sequence>
<dbReference type="Pfam" id="PF03453">
    <property type="entry name" value="MoeA_N"/>
    <property type="match status" value="1"/>
</dbReference>
<dbReference type="EC" id="2.10.1.1" evidence="4 9"/>
<dbReference type="GO" id="GO:0005829">
    <property type="term" value="C:cytosol"/>
    <property type="evidence" value="ECO:0007669"/>
    <property type="project" value="TreeGrafter"/>
</dbReference>
<evidence type="ECO:0000256" key="9">
    <source>
        <dbReference type="RuleBase" id="RU365090"/>
    </source>
</evidence>
<dbReference type="GO" id="GO:0046872">
    <property type="term" value="F:metal ion binding"/>
    <property type="evidence" value="ECO:0007669"/>
    <property type="project" value="UniProtKB-UniRule"/>
</dbReference>
<feature type="domain" description="MoaB/Mog" evidence="10">
    <location>
        <begin position="197"/>
        <end position="335"/>
    </location>
</feature>
<dbReference type="InterPro" id="IPR005110">
    <property type="entry name" value="MoeA_linker/N"/>
</dbReference>
<dbReference type="SUPFAM" id="SSF63867">
    <property type="entry name" value="MoeA C-terminal domain-like"/>
    <property type="match status" value="1"/>
</dbReference>
<gene>
    <name evidence="11" type="ORF">NQZ67_09415</name>
</gene>
<comment type="function">
    <text evidence="1 9">Catalyzes the insertion of molybdate into adenylated molybdopterin with the concomitant release of AMP.</text>
</comment>
<evidence type="ECO:0000313" key="12">
    <source>
        <dbReference type="Proteomes" id="UP001141950"/>
    </source>
</evidence>
<dbReference type="NCBIfam" id="NF045515">
    <property type="entry name" value="Glp_gephyrin"/>
    <property type="match status" value="1"/>
</dbReference>
<dbReference type="GO" id="GO:0006777">
    <property type="term" value="P:Mo-molybdopterin cofactor biosynthetic process"/>
    <property type="evidence" value="ECO:0007669"/>
    <property type="project" value="UniProtKB-UniRule"/>
</dbReference>
<evidence type="ECO:0000256" key="1">
    <source>
        <dbReference type="ARBA" id="ARBA00002901"/>
    </source>
</evidence>
<dbReference type="CDD" id="cd00887">
    <property type="entry name" value="MoeA"/>
    <property type="match status" value="1"/>
</dbReference>
<evidence type="ECO:0000259" key="10">
    <source>
        <dbReference type="SMART" id="SM00852"/>
    </source>
</evidence>
<keyword evidence="6 9" id="KW-0500">Molybdenum</keyword>
<dbReference type="InterPro" id="IPR036425">
    <property type="entry name" value="MoaB/Mog-like_dom_sf"/>
</dbReference>
<name>A0A9X2S8D2_9BACL</name>
<accession>A0A9X2S8D2</accession>
<organism evidence="11 12">
    <name type="scientific">Paenibacillus soyae</name>
    <dbReference type="NCBI Taxonomy" id="2969249"/>
    <lineage>
        <taxon>Bacteria</taxon>
        <taxon>Bacillati</taxon>
        <taxon>Bacillota</taxon>
        <taxon>Bacilli</taxon>
        <taxon>Bacillales</taxon>
        <taxon>Paenibacillaceae</taxon>
        <taxon>Paenibacillus</taxon>
    </lineage>
</organism>
<dbReference type="Gene3D" id="2.170.190.11">
    <property type="entry name" value="Molybdopterin biosynthesis moea protein, domain 3"/>
    <property type="match status" value="1"/>
</dbReference>
<dbReference type="InterPro" id="IPR001453">
    <property type="entry name" value="MoaB/Mog_dom"/>
</dbReference>
<dbReference type="EMBL" id="JANIPJ010000005">
    <property type="protein sequence ID" value="MCR2804095.1"/>
    <property type="molecule type" value="Genomic_DNA"/>
</dbReference>
<dbReference type="SUPFAM" id="SSF53218">
    <property type="entry name" value="Molybdenum cofactor biosynthesis proteins"/>
    <property type="match status" value="1"/>
</dbReference>
<dbReference type="InterPro" id="IPR005111">
    <property type="entry name" value="MoeA_C_domain_IV"/>
</dbReference>
<evidence type="ECO:0000256" key="7">
    <source>
        <dbReference type="ARBA" id="ARBA00023150"/>
    </source>
</evidence>
<dbReference type="Gene3D" id="3.40.980.10">
    <property type="entry name" value="MoaB/Mog-like domain"/>
    <property type="match status" value="1"/>
</dbReference>
<dbReference type="PANTHER" id="PTHR10192">
    <property type="entry name" value="MOLYBDOPTERIN BIOSYNTHESIS PROTEIN"/>
    <property type="match status" value="1"/>
</dbReference>
<comment type="pathway">
    <text evidence="2 9">Cofactor biosynthesis; molybdopterin biosynthesis.</text>
</comment>
<dbReference type="NCBIfam" id="TIGR00177">
    <property type="entry name" value="molyb_syn"/>
    <property type="match status" value="1"/>
</dbReference>
<evidence type="ECO:0000256" key="6">
    <source>
        <dbReference type="ARBA" id="ARBA00022505"/>
    </source>
</evidence>
<dbReference type="SMART" id="SM00852">
    <property type="entry name" value="MoCF_biosynth"/>
    <property type="match status" value="1"/>
</dbReference>
<dbReference type="GO" id="GO:0061599">
    <property type="term" value="F:molybdopterin molybdotransferase activity"/>
    <property type="evidence" value="ECO:0007669"/>
    <property type="project" value="UniProtKB-UniRule"/>
</dbReference>
<evidence type="ECO:0000256" key="2">
    <source>
        <dbReference type="ARBA" id="ARBA00005046"/>
    </source>
</evidence>
<dbReference type="InterPro" id="IPR036135">
    <property type="entry name" value="MoeA_linker/N_sf"/>
</dbReference>
<comment type="catalytic activity">
    <reaction evidence="8">
        <text>adenylyl-molybdopterin + molybdate = Mo-molybdopterin + AMP + H(+)</text>
        <dbReference type="Rhea" id="RHEA:35047"/>
        <dbReference type="ChEBI" id="CHEBI:15378"/>
        <dbReference type="ChEBI" id="CHEBI:36264"/>
        <dbReference type="ChEBI" id="CHEBI:62727"/>
        <dbReference type="ChEBI" id="CHEBI:71302"/>
        <dbReference type="ChEBI" id="CHEBI:456215"/>
        <dbReference type="EC" id="2.10.1.1"/>
    </reaction>
</comment>